<feature type="domain" description="ABC-2 type transporter transmembrane" evidence="6">
    <location>
        <begin position="19"/>
        <end position="168"/>
    </location>
</feature>
<dbReference type="InterPro" id="IPR011049">
    <property type="entry name" value="Serralysin-like_metalloprot_C"/>
</dbReference>
<dbReference type="Pfam" id="PF12698">
    <property type="entry name" value="ABC2_membrane_3"/>
    <property type="match status" value="1"/>
</dbReference>
<feature type="transmembrane region" description="Helical" evidence="5">
    <location>
        <begin position="678"/>
        <end position="698"/>
    </location>
</feature>
<keyword evidence="8" id="KW-1185">Reference proteome</keyword>
<dbReference type="Gene3D" id="3.40.1710.10">
    <property type="entry name" value="abc type-2 transporter like domain"/>
    <property type="match status" value="1"/>
</dbReference>
<evidence type="ECO:0000259" key="6">
    <source>
        <dbReference type="Pfam" id="PF12698"/>
    </source>
</evidence>
<dbReference type="InterPro" id="IPR013525">
    <property type="entry name" value="ABC2_TM"/>
</dbReference>
<dbReference type="SUPFAM" id="SSF101967">
    <property type="entry name" value="Adhesin YadA, collagen-binding domain"/>
    <property type="match status" value="1"/>
</dbReference>
<evidence type="ECO:0000313" key="8">
    <source>
        <dbReference type="Proteomes" id="UP000051673"/>
    </source>
</evidence>
<dbReference type="InterPro" id="IPR051328">
    <property type="entry name" value="T7SS_ABC-Transporter"/>
</dbReference>
<dbReference type="NCBIfam" id="TIGR03062">
    <property type="entry name" value="pip_yhgE_Cterm"/>
    <property type="match status" value="1"/>
</dbReference>
<evidence type="ECO:0000256" key="4">
    <source>
        <dbReference type="ARBA" id="ARBA00023136"/>
    </source>
</evidence>
<dbReference type="OrthoDB" id="9811483at2"/>
<keyword evidence="4 5" id="KW-0472">Membrane</keyword>
<feature type="transmembrane region" description="Helical" evidence="5">
    <location>
        <begin position="751"/>
        <end position="771"/>
    </location>
</feature>
<dbReference type="GO" id="GO:0016020">
    <property type="term" value="C:membrane"/>
    <property type="evidence" value="ECO:0007669"/>
    <property type="project" value="UniProtKB-SubCell"/>
</dbReference>
<dbReference type="NCBIfam" id="TIGR03057">
    <property type="entry name" value="xxxLxxG_by_4"/>
    <property type="match status" value="4"/>
</dbReference>
<reference evidence="7 8" key="1">
    <citation type="journal article" date="2015" name="Genome Announc.">
        <title>Expanding the biotechnology potential of lactobacilli through comparative genomics of 213 strains and associated genera.</title>
        <authorList>
            <person name="Sun Z."/>
            <person name="Harris H.M."/>
            <person name="McCann A."/>
            <person name="Guo C."/>
            <person name="Argimon S."/>
            <person name="Zhang W."/>
            <person name="Yang X."/>
            <person name="Jeffery I.B."/>
            <person name="Cooney J.C."/>
            <person name="Kagawa T.F."/>
            <person name="Liu W."/>
            <person name="Song Y."/>
            <person name="Salvetti E."/>
            <person name="Wrobel A."/>
            <person name="Rasinkangas P."/>
            <person name="Parkhill J."/>
            <person name="Rea M.C."/>
            <person name="O'Sullivan O."/>
            <person name="Ritari J."/>
            <person name="Douillard F.P."/>
            <person name="Paul Ross R."/>
            <person name="Yang R."/>
            <person name="Briner A.E."/>
            <person name="Felis G.E."/>
            <person name="de Vos W.M."/>
            <person name="Barrangou R."/>
            <person name="Klaenhammer T.R."/>
            <person name="Caufield P.W."/>
            <person name="Cui Y."/>
            <person name="Zhang H."/>
            <person name="O'Toole P.W."/>
        </authorList>
    </citation>
    <scope>NUCLEOTIDE SEQUENCE [LARGE SCALE GENOMIC DNA]</scope>
    <source>
        <strain evidence="7 8">DSM 20014</strain>
    </source>
</reference>
<evidence type="ECO:0000256" key="3">
    <source>
        <dbReference type="ARBA" id="ARBA00022989"/>
    </source>
</evidence>
<dbReference type="PANTHER" id="PTHR43077">
    <property type="entry name" value="TRANSPORT PERMEASE YVFS-RELATED"/>
    <property type="match status" value="1"/>
</dbReference>
<comment type="caution">
    <text evidence="7">The sequence shown here is derived from an EMBL/GenBank/DDBJ whole genome shotgun (WGS) entry which is preliminary data.</text>
</comment>
<keyword evidence="3 5" id="KW-1133">Transmembrane helix</keyword>
<dbReference type="InterPro" id="IPR017501">
    <property type="entry name" value="Phage_infect_YhgE_C"/>
</dbReference>
<dbReference type="PANTHER" id="PTHR43077:SF5">
    <property type="entry name" value="PHAGE INFECTION PROTEIN"/>
    <property type="match status" value="1"/>
</dbReference>
<feature type="transmembrane region" description="Helical" evidence="5">
    <location>
        <begin position="833"/>
        <end position="853"/>
    </location>
</feature>
<name>A0A0R2JTZ4_9LACO</name>
<dbReference type="RefSeq" id="WP_057785913.1">
    <property type="nucleotide sequence ID" value="NZ_JQCD01000004.1"/>
</dbReference>
<comment type="subcellular location">
    <subcellularLocation>
        <location evidence="1">Membrane</location>
        <topology evidence="1">Multi-pass membrane protein</topology>
    </subcellularLocation>
</comment>
<dbReference type="GO" id="GO:0140359">
    <property type="term" value="F:ABC-type transporter activity"/>
    <property type="evidence" value="ECO:0007669"/>
    <property type="project" value="InterPro"/>
</dbReference>
<gene>
    <name evidence="7" type="ORF">IV67_GL000071</name>
</gene>
<sequence>MLKAEWQYLKEHHFTGLVIFVLCFLPTLYAIPFLGSLWDTYGNVKELPVAVVNQDKAVTYQKHQVAVGDELVKELKKSDELDFTFTDEKKAHQGLEKGDYYMVVTIPKTFSKHATSILDQKPQKMQLDYETSSGHSFIAGKLSDSAAEKMRQQVSTSVTKAYTNAMMTEIKGAGKDLAKASDGNQQLADGADQLKDGSQQLTDGLDTLAASTLTFGSGAGELNVGLNQYVAGVGQASQGNAQVGAGLQQMQQALPAANQGVSQLSAGQQSLTNGLGESLAGQQALVDGLTQSQAGAEQLNQGITDYTGAVSQLAAGSKKVSDGVGQIKTASDSVSPADLKQAKQDLEDLQQLVEAVHNPKNTVDVNATAQTIETMLATVTAIQNIQASQNDHTNAAIDKAAASQKLTPEQTQAIKQAVQASQAADQKGIQDQLVILKNNAGSLAKNLEPLVKNLEDNQGAIERLTTRTQSINWSQLNTQVAQAQTMQSKISKLDDGANQVTNGLQQLNQESAALQAGGQQNVGGQNKLLSGGQRLVSGGQQAYAGSQQLQAGVSTMASKMGGMQQGVNQLVDGNGQVQTGLNTLQSKGNELTQGSNQLADGANQLHAGSTQLADGSKQIGPALTKMQQGNQTLADKMDDAVNQVAGLPDKRQVDQQMASPVKTKHQERDHVANNGTGMAPYMFSVGLFIGMLGMNLMLDLLTPRTPVHSLFRWIGSKFVIIFSIATMMAVVLFLLNKWILGMNYVDPMGTLRFLILIAWMDAMLVTALNLWFGRAGSFVSVVLLVAQLSLSAGTYPIQLSPEIYQKLHAYVPMTYTVQGLRETMMIGETPSQAIMILSMVLLGSMLAVILYFVRHQKQYRVLTHA</sequence>
<keyword evidence="2 5" id="KW-0812">Transmembrane</keyword>
<dbReference type="PATRIC" id="fig|1620.3.peg.76"/>
<dbReference type="Proteomes" id="UP000051673">
    <property type="component" value="Unassembled WGS sequence"/>
</dbReference>
<dbReference type="Gene3D" id="1.10.287.950">
    <property type="entry name" value="Methyl-accepting chemotaxis protein"/>
    <property type="match status" value="1"/>
</dbReference>
<dbReference type="InterPro" id="IPR023908">
    <property type="entry name" value="xxxLxxG_rpt"/>
</dbReference>
<dbReference type="EMBL" id="JQCD01000004">
    <property type="protein sequence ID" value="KRN78055.1"/>
    <property type="molecule type" value="Genomic_DNA"/>
</dbReference>
<feature type="transmembrane region" description="Helical" evidence="5">
    <location>
        <begin position="718"/>
        <end position="739"/>
    </location>
</feature>
<evidence type="ECO:0000313" key="7">
    <source>
        <dbReference type="EMBL" id="KRN78055.1"/>
    </source>
</evidence>
<evidence type="ECO:0000256" key="2">
    <source>
        <dbReference type="ARBA" id="ARBA00022692"/>
    </source>
</evidence>
<dbReference type="NCBIfam" id="TIGR03061">
    <property type="entry name" value="pip_yhgE_Nterm"/>
    <property type="match status" value="1"/>
</dbReference>
<dbReference type="InterPro" id="IPR017500">
    <property type="entry name" value="Phage_infect_YhgE_N"/>
</dbReference>
<organism evidence="7 8">
    <name type="scientific">Weissella minor</name>
    <dbReference type="NCBI Taxonomy" id="1620"/>
    <lineage>
        <taxon>Bacteria</taxon>
        <taxon>Bacillati</taxon>
        <taxon>Bacillota</taxon>
        <taxon>Bacilli</taxon>
        <taxon>Lactobacillales</taxon>
        <taxon>Lactobacillaceae</taxon>
        <taxon>Weissella</taxon>
    </lineage>
</organism>
<dbReference type="STRING" id="1620.IV67_GL000071"/>
<evidence type="ECO:0000256" key="1">
    <source>
        <dbReference type="ARBA" id="ARBA00004141"/>
    </source>
</evidence>
<evidence type="ECO:0000256" key="5">
    <source>
        <dbReference type="SAM" id="Phobius"/>
    </source>
</evidence>
<dbReference type="AlphaFoldDB" id="A0A0R2JTZ4"/>
<proteinExistence type="predicted"/>
<protein>
    <submittedName>
        <fullName evidence="7">Integral membrane protein</fullName>
    </submittedName>
</protein>
<accession>A0A0R2JTZ4</accession>
<feature type="transmembrane region" description="Helical" evidence="5">
    <location>
        <begin position="778"/>
        <end position="797"/>
    </location>
</feature>